<name>A0ABQ9XFG3_9EUKA</name>
<keyword evidence="3" id="KW-1185">Reference proteome</keyword>
<accession>A0ABQ9XFG3</accession>
<evidence type="ECO:0000256" key="1">
    <source>
        <dbReference type="PROSITE-ProRule" id="PRU00259"/>
    </source>
</evidence>
<dbReference type="PANTHER" id="PTHR15599">
    <property type="entry name" value="RTDR1"/>
    <property type="match status" value="1"/>
</dbReference>
<sequence length="367" mass="40690">MDPKRRMDLIARGKKQDNTETIYKRSIKPHAPEITEDRLTYGFETHTEPKLIKLLSDESEEKRISSLTLLYNHISNHLKIIRVLQNDGLKPLLHLLHDPNDTIRQRSAAILSRISVVRAGVEGILAEDGGFETILESIAETNLDICVTVHSIVNHICSTSFVANAVERGCIPVLVESLRIADQDAKFLALDTLYYCNERLAQSISISLSEGLVDAIADILKSQDDNEIEVIQRASSVLSVLCGHVDGKTAAIESGCVEALIDLLNATDDRHTQRIVMESLMTITTNLEGQRVALAHGLGQIIGQFLDSNHQNLILVTIKTISNLAINPDGRKEMQSTITSLELLAKFPDRLIQDSAQEALVRVQWVP</sequence>
<evidence type="ECO:0000313" key="2">
    <source>
        <dbReference type="EMBL" id="KAK2948940.1"/>
    </source>
</evidence>
<feature type="repeat" description="ARM" evidence="1">
    <location>
        <begin position="87"/>
        <end position="129"/>
    </location>
</feature>
<protein>
    <submittedName>
        <fullName evidence="2">Uncharacterized protein</fullName>
    </submittedName>
</protein>
<dbReference type="InterPro" id="IPR042856">
    <property type="entry name" value="RSP14"/>
</dbReference>
<dbReference type="SMART" id="SM00185">
    <property type="entry name" value="ARM"/>
    <property type="match status" value="3"/>
</dbReference>
<dbReference type="InterPro" id="IPR016024">
    <property type="entry name" value="ARM-type_fold"/>
</dbReference>
<dbReference type="InterPro" id="IPR000225">
    <property type="entry name" value="Armadillo"/>
</dbReference>
<proteinExistence type="predicted"/>
<comment type="caution">
    <text evidence="2">The sequence shown here is derived from an EMBL/GenBank/DDBJ whole genome shotgun (WGS) entry which is preliminary data.</text>
</comment>
<dbReference type="EMBL" id="JARBJD010000166">
    <property type="protein sequence ID" value="KAK2948940.1"/>
    <property type="molecule type" value="Genomic_DNA"/>
</dbReference>
<dbReference type="PROSITE" id="PS50176">
    <property type="entry name" value="ARM_REPEAT"/>
    <property type="match status" value="1"/>
</dbReference>
<dbReference type="PANTHER" id="PTHR15599:SF1">
    <property type="entry name" value="RADIAL SPOKE HEAD 14 HOMOLOG"/>
    <property type="match status" value="1"/>
</dbReference>
<evidence type="ECO:0000313" key="3">
    <source>
        <dbReference type="Proteomes" id="UP001281761"/>
    </source>
</evidence>
<dbReference type="Proteomes" id="UP001281761">
    <property type="component" value="Unassembled WGS sequence"/>
</dbReference>
<gene>
    <name evidence="2" type="ORF">BLNAU_16158</name>
</gene>
<organism evidence="2 3">
    <name type="scientific">Blattamonas nauphoetae</name>
    <dbReference type="NCBI Taxonomy" id="2049346"/>
    <lineage>
        <taxon>Eukaryota</taxon>
        <taxon>Metamonada</taxon>
        <taxon>Preaxostyla</taxon>
        <taxon>Oxymonadida</taxon>
        <taxon>Blattamonas</taxon>
    </lineage>
</organism>
<reference evidence="2 3" key="1">
    <citation type="journal article" date="2022" name="bioRxiv">
        <title>Genomics of Preaxostyla Flagellates Illuminates Evolutionary Transitions and the Path Towards Mitochondrial Loss.</title>
        <authorList>
            <person name="Novak L.V.F."/>
            <person name="Treitli S.C."/>
            <person name="Pyrih J."/>
            <person name="Halakuc P."/>
            <person name="Pipaliya S.V."/>
            <person name="Vacek V."/>
            <person name="Brzon O."/>
            <person name="Soukal P."/>
            <person name="Eme L."/>
            <person name="Dacks J.B."/>
            <person name="Karnkowska A."/>
            <person name="Elias M."/>
            <person name="Hampl V."/>
        </authorList>
    </citation>
    <scope>NUCLEOTIDE SEQUENCE [LARGE SCALE GENOMIC DNA]</scope>
    <source>
        <strain evidence="2">NAU3</strain>
        <tissue evidence="2">Gut</tissue>
    </source>
</reference>
<dbReference type="Gene3D" id="1.25.10.10">
    <property type="entry name" value="Leucine-rich Repeat Variant"/>
    <property type="match status" value="2"/>
</dbReference>
<dbReference type="SUPFAM" id="SSF48371">
    <property type="entry name" value="ARM repeat"/>
    <property type="match status" value="1"/>
</dbReference>
<dbReference type="InterPro" id="IPR011989">
    <property type="entry name" value="ARM-like"/>
</dbReference>